<dbReference type="KEGG" id="vhl:BME96_18970"/>
<dbReference type="InterPro" id="IPR013321">
    <property type="entry name" value="Arc_rbn_hlx_hlx"/>
</dbReference>
<evidence type="ECO:0000313" key="3">
    <source>
        <dbReference type="Proteomes" id="UP000182945"/>
    </source>
</evidence>
<evidence type="ECO:0000256" key="1">
    <source>
        <dbReference type="SAM" id="MobiDB-lite"/>
    </source>
</evidence>
<proteinExistence type="predicted"/>
<dbReference type="Proteomes" id="UP000182945">
    <property type="component" value="Plasmid unnamed1"/>
</dbReference>
<dbReference type="Gene3D" id="1.10.1220.10">
    <property type="entry name" value="Met repressor-like"/>
    <property type="match status" value="1"/>
</dbReference>
<accession>A0AAC9NNA5</accession>
<dbReference type="AlphaFoldDB" id="A0AAC9NNA5"/>
<sequence length="74" mass="8502">MSGFLESRQSNNERDPFAKKKKSPETKVVKLNADLHYILKTHVAYENDGTTITDHINKAVTEYVKKNNIDPLKK</sequence>
<organism evidence="2 3">
    <name type="scientific">Virgibacillus halodenitrificans</name>
    <name type="common">Bacillus halodenitrificans</name>
    <dbReference type="NCBI Taxonomy" id="1482"/>
    <lineage>
        <taxon>Bacteria</taxon>
        <taxon>Bacillati</taxon>
        <taxon>Bacillota</taxon>
        <taxon>Bacilli</taxon>
        <taxon>Bacillales</taxon>
        <taxon>Bacillaceae</taxon>
        <taxon>Virgibacillus</taxon>
    </lineage>
</organism>
<gene>
    <name evidence="2" type="ORF">BME96_18970</name>
</gene>
<dbReference type="RefSeq" id="WP_071650086.1">
    <property type="nucleotide sequence ID" value="NZ_CP017963.1"/>
</dbReference>
<reference evidence="2 3" key="1">
    <citation type="submission" date="2016-11" db="EMBL/GenBank/DDBJ databases">
        <title>Complete genome sequencing of Virgibacillus halodenitrificans PDB-F2.</title>
        <authorList>
            <person name="Sun Z."/>
            <person name="Zhou Y."/>
            <person name="Li H."/>
        </authorList>
    </citation>
    <scope>NUCLEOTIDE SEQUENCE [LARGE SCALE GENOMIC DNA]</scope>
    <source>
        <strain evidence="2 3">PDB-F2</strain>
        <plasmid evidence="2 3">unnamed1</plasmid>
    </source>
</reference>
<geneLocation type="plasmid" evidence="2 3">
    <name>unnamed1</name>
</geneLocation>
<feature type="compositionally biased region" description="Basic and acidic residues" evidence="1">
    <location>
        <begin position="11"/>
        <end position="24"/>
    </location>
</feature>
<keyword evidence="2" id="KW-0614">Plasmid</keyword>
<protein>
    <submittedName>
        <fullName evidence="2">Uncharacterized protein</fullName>
    </submittedName>
</protein>
<dbReference type="GeneID" id="71516496"/>
<evidence type="ECO:0000313" key="2">
    <source>
        <dbReference type="EMBL" id="APC50366.1"/>
    </source>
</evidence>
<name>A0AAC9NNA5_VIRHA</name>
<dbReference type="GO" id="GO:0006355">
    <property type="term" value="P:regulation of DNA-templated transcription"/>
    <property type="evidence" value="ECO:0007669"/>
    <property type="project" value="InterPro"/>
</dbReference>
<dbReference type="EMBL" id="CP017963">
    <property type="protein sequence ID" value="APC50366.1"/>
    <property type="molecule type" value="Genomic_DNA"/>
</dbReference>
<feature type="region of interest" description="Disordered" evidence="1">
    <location>
        <begin position="1"/>
        <end position="24"/>
    </location>
</feature>